<name>A0ABU5XML2_9MYCO</name>
<dbReference type="RefSeq" id="WP_329780437.1">
    <property type="nucleotide sequence ID" value="NZ_JAYJJR010000016.1"/>
</dbReference>
<evidence type="ECO:0000313" key="1">
    <source>
        <dbReference type="EMBL" id="MEB3023439.1"/>
    </source>
</evidence>
<gene>
    <name evidence="1" type="ORF">K6T79_20655</name>
</gene>
<reference evidence="1 2" key="1">
    <citation type="submission" date="2023-12" db="EMBL/GenBank/DDBJ databases">
        <title>Description of new species of Mycobacterium terrae complex isolated from sewage at the Sao Paulo Zoological Park Foundation in Brazil.</title>
        <authorList>
            <person name="Romagnoli C.L."/>
            <person name="Conceicao E.C."/>
            <person name="Machado E."/>
            <person name="Barreto L.B.P.F."/>
            <person name="Sharma A."/>
            <person name="Silva N.M."/>
            <person name="Marques L.E."/>
            <person name="Juliana M.A."/>
            <person name="Lourenco M.C.S."/>
            <person name="Digiampietri L.A."/>
            <person name="Suffys P.N."/>
            <person name="Viana-Niero C."/>
        </authorList>
    </citation>
    <scope>NUCLEOTIDE SEQUENCE [LARGE SCALE GENOMIC DNA]</scope>
    <source>
        <strain evidence="1 2">MYC098</strain>
    </source>
</reference>
<sequence length="70" mass="7545">MGTEVCRTTAAEVCPQSVIDIPDGFAQMRVTSVSEELGGLIRIDGRRTDTDQVVSFVLSPSAHVSVHRTD</sequence>
<keyword evidence="2" id="KW-1185">Reference proteome</keyword>
<dbReference type="Proteomes" id="UP001299596">
    <property type="component" value="Unassembled WGS sequence"/>
</dbReference>
<dbReference type="EMBL" id="JAYJJR010000016">
    <property type="protein sequence ID" value="MEB3023439.1"/>
    <property type="molecule type" value="Genomic_DNA"/>
</dbReference>
<comment type="caution">
    <text evidence="1">The sequence shown here is derived from an EMBL/GenBank/DDBJ whole genome shotgun (WGS) entry which is preliminary data.</text>
</comment>
<accession>A0ABU5XML2</accession>
<protein>
    <submittedName>
        <fullName evidence="1">Uncharacterized protein</fullName>
    </submittedName>
</protein>
<organism evidence="1 2">
    <name type="scientific">[Mycobacterium] crassicus</name>
    <dbReference type="NCBI Taxonomy" id="2872309"/>
    <lineage>
        <taxon>Bacteria</taxon>
        <taxon>Bacillati</taxon>
        <taxon>Actinomycetota</taxon>
        <taxon>Actinomycetes</taxon>
        <taxon>Mycobacteriales</taxon>
        <taxon>Mycobacteriaceae</taxon>
        <taxon>Mycolicibacter</taxon>
    </lineage>
</organism>
<evidence type="ECO:0000313" key="2">
    <source>
        <dbReference type="Proteomes" id="UP001299596"/>
    </source>
</evidence>
<proteinExistence type="predicted"/>